<dbReference type="GO" id="GO:0005085">
    <property type="term" value="F:guanyl-nucleotide exchange factor activity"/>
    <property type="evidence" value="ECO:0007669"/>
    <property type="project" value="UniProtKB-KW"/>
</dbReference>
<dbReference type="CDD" id="cd00155">
    <property type="entry name" value="RasGEF"/>
    <property type="match status" value="1"/>
</dbReference>
<evidence type="ECO:0000256" key="4">
    <source>
        <dbReference type="PROSITE-ProRule" id="PRU00192"/>
    </source>
</evidence>
<organism evidence="9 10">
    <name type="scientific">Dactylellina haptotyla (strain CBS 200.50)</name>
    <name type="common">Nematode-trapping fungus</name>
    <name type="synonym">Monacrosporium haptotylum</name>
    <dbReference type="NCBI Taxonomy" id="1284197"/>
    <lineage>
        <taxon>Eukaryota</taxon>
        <taxon>Fungi</taxon>
        <taxon>Dikarya</taxon>
        <taxon>Ascomycota</taxon>
        <taxon>Pezizomycotina</taxon>
        <taxon>Orbiliomycetes</taxon>
        <taxon>Orbiliales</taxon>
        <taxon>Orbiliaceae</taxon>
        <taxon>Dactylellina</taxon>
    </lineage>
</organism>
<feature type="region of interest" description="Disordered" evidence="5">
    <location>
        <begin position="592"/>
        <end position="652"/>
    </location>
</feature>
<dbReference type="AlphaFoldDB" id="S8BS54"/>
<dbReference type="Gene3D" id="1.10.840.10">
    <property type="entry name" value="Ras guanine-nucleotide exchange factors catalytic domain"/>
    <property type="match status" value="1"/>
</dbReference>
<dbReference type="PANTHER" id="PTHR23113">
    <property type="entry name" value="GUANINE NUCLEOTIDE EXCHANGE FACTOR"/>
    <property type="match status" value="1"/>
</dbReference>
<dbReference type="InterPro" id="IPR001452">
    <property type="entry name" value="SH3_domain"/>
</dbReference>
<protein>
    <recommendedName>
        <fullName evidence="11">Ras GEF</fullName>
    </recommendedName>
</protein>
<dbReference type="InterPro" id="IPR008937">
    <property type="entry name" value="Ras-like_GEF"/>
</dbReference>
<dbReference type="Gene3D" id="2.30.30.40">
    <property type="entry name" value="SH3 Domains"/>
    <property type="match status" value="1"/>
</dbReference>
<accession>S8BS54</accession>
<dbReference type="InterPro" id="IPR036028">
    <property type="entry name" value="SH3-like_dom_sf"/>
</dbReference>
<dbReference type="SMART" id="SM00326">
    <property type="entry name" value="SH3"/>
    <property type="match status" value="1"/>
</dbReference>
<feature type="compositionally biased region" description="Polar residues" evidence="5">
    <location>
        <begin position="1"/>
        <end position="38"/>
    </location>
</feature>
<feature type="domain" description="SH3" evidence="6">
    <location>
        <begin position="106"/>
        <end position="172"/>
    </location>
</feature>
<feature type="compositionally biased region" description="Basic and acidic residues" evidence="5">
    <location>
        <begin position="48"/>
        <end position="65"/>
    </location>
</feature>
<feature type="domain" description="Ras-GEF" evidence="7">
    <location>
        <begin position="890"/>
        <end position="1134"/>
    </location>
</feature>
<name>S8BS54_DACHA</name>
<dbReference type="PROSITE" id="PS50002">
    <property type="entry name" value="SH3"/>
    <property type="match status" value="1"/>
</dbReference>
<feature type="region of interest" description="Disordered" evidence="5">
    <location>
        <begin position="1131"/>
        <end position="1154"/>
    </location>
</feature>
<dbReference type="Gene3D" id="1.20.870.10">
    <property type="entry name" value="Son of sevenless (SoS) protein Chain: S domain 1"/>
    <property type="match status" value="1"/>
</dbReference>
<feature type="compositionally biased region" description="Basic residues" evidence="5">
    <location>
        <begin position="91"/>
        <end position="102"/>
    </location>
</feature>
<dbReference type="OrthoDB" id="546434at2759"/>
<dbReference type="Pfam" id="PF00618">
    <property type="entry name" value="RasGEF_N"/>
    <property type="match status" value="1"/>
</dbReference>
<keyword evidence="2 3" id="KW-0344">Guanine-nucleotide releasing factor</keyword>
<proteinExistence type="predicted"/>
<dbReference type="InterPro" id="IPR036964">
    <property type="entry name" value="RASGEF_cat_dom_sf"/>
</dbReference>
<evidence type="ECO:0000256" key="3">
    <source>
        <dbReference type="PROSITE-ProRule" id="PRU00168"/>
    </source>
</evidence>
<evidence type="ECO:0000256" key="2">
    <source>
        <dbReference type="ARBA" id="ARBA00022658"/>
    </source>
</evidence>
<evidence type="ECO:0000259" key="6">
    <source>
        <dbReference type="PROSITE" id="PS50002"/>
    </source>
</evidence>
<keyword evidence="1 4" id="KW-0728">SH3 domain</keyword>
<dbReference type="PROSITE" id="PS50009">
    <property type="entry name" value="RASGEF_CAT"/>
    <property type="match status" value="1"/>
</dbReference>
<evidence type="ECO:0000313" key="9">
    <source>
        <dbReference type="EMBL" id="EPS42313.1"/>
    </source>
</evidence>
<dbReference type="eggNOG" id="KOG3417">
    <property type="taxonomic scope" value="Eukaryota"/>
</dbReference>
<dbReference type="SUPFAM" id="SSF50044">
    <property type="entry name" value="SH3-domain"/>
    <property type="match status" value="1"/>
</dbReference>
<evidence type="ECO:0000259" key="8">
    <source>
        <dbReference type="PROSITE" id="PS50212"/>
    </source>
</evidence>
<feature type="region of interest" description="Disordered" evidence="5">
    <location>
        <begin position="682"/>
        <end position="705"/>
    </location>
</feature>
<dbReference type="GO" id="GO:0005886">
    <property type="term" value="C:plasma membrane"/>
    <property type="evidence" value="ECO:0007669"/>
    <property type="project" value="TreeGrafter"/>
</dbReference>
<evidence type="ECO:0000313" key="10">
    <source>
        <dbReference type="Proteomes" id="UP000015100"/>
    </source>
</evidence>
<feature type="compositionally biased region" description="Polar residues" evidence="5">
    <location>
        <begin position="66"/>
        <end position="83"/>
    </location>
</feature>
<dbReference type="GO" id="GO:0007265">
    <property type="term" value="P:Ras protein signal transduction"/>
    <property type="evidence" value="ECO:0007669"/>
    <property type="project" value="TreeGrafter"/>
</dbReference>
<gene>
    <name evidence="9" type="ORF">H072_3719</name>
</gene>
<dbReference type="Proteomes" id="UP000015100">
    <property type="component" value="Unassembled WGS sequence"/>
</dbReference>
<evidence type="ECO:0000256" key="5">
    <source>
        <dbReference type="SAM" id="MobiDB-lite"/>
    </source>
</evidence>
<feature type="region of interest" description="Disordered" evidence="5">
    <location>
        <begin position="1"/>
        <end position="104"/>
    </location>
</feature>
<feature type="domain" description="N-terminal Ras-GEF" evidence="8">
    <location>
        <begin position="712"/>
        <end position="832"/>
    </location>
</feature>
<dbReference type="HOGENOM" id="CLU_002116_1_0_1"/>
<dbReference type="SUPFAM" id="SSF48366">
    <property type="entry name" value="Ras GEF"/>
    <property type="match status" value="1"/>
</dbReference>
<dbReference type="Pfam" id="PF00617">
    <property type="entry name" value="RasGEF"/>
    <property type="match status" value="1"/>
</dbReference>
<sequence length="1197" mass="131954">METTDISTRLYNRGSRTSSVGSRKTLLSHSRTISSHEQITPPPTPKDGPSREATPKEGSSKETTAKETQCVHTSPKSQSSRNSKASDSRPKSHHSSASKRSSRPTQYPAFMRAFYSFKPFQNADTSTVTIPLSPGDMIMVHNIHENGWADGTTLSSGARGWLPTNFCAIYEVDEMQPLLKASIAVFEECRVASTSAFVTASQTVVADVVNGVRHLLEATDCLTRDSTNVQEDESIRKTRKVVLSELSVLVKTARRLPDELDGEDLTSTAQDLIDDMILSSFRVVVRGAKFLDAWCDIHDPIPDEELVEDQLSTIEDDDQTETHYNNRDSIQTSLTTALLPPKERPQGLTIVTPSYQPDGQTSFLALTPASTVKGSDSDNEVAEPKEEGPTVEVVLATARLNFTYDSLLSCLATYIGTIHLKAPLPSRLFELTKDAVEVGKELLHVVELIQERGQSDTSLESPKDSFKKEMNILVTEAQCLVKPLLENEDESPLAGSESQPLIDAATNCVQGATLCFDAAHNVLEMIEDFEITLETKQADVSQIGIGITTTVPTAPVVDGLHSPTSSYSEASSPVVTKLNLDKSLPLLPAITSPTVVGSGPATPVPAPPPKDEQTAEVKEKHRSFDSATHTSVSMQREDSQQSVTSDEERFSTRATTPIHVDESETPLASPKPTIIPEVIIPQSLPAPSDSTPPTPVEGPSPSKSHAHNLVLKEGQVSVGSVPALVEQMTMPDSKPDITFVTTFFTTFRCWSSPVEITKALIDRFDDVDSNLLGATPVRVRVYNVFKQWLETHWKKETDMDALPLIREFAIEKLRPSLPTPGERLQELTDKVLHVASDTSLVPREPSTLQKTRSAVALNQAPEPRVTRTQYNTLRNFQANGGEVPSVLDFDPLEVARQLTIIDQKIFCQITPHELLGKEWTKKQDCRAANVLEMTKLSTQMALWIAFTILNDPDPKKRAAVIKHWIKIADKLFEMSNFNTMMAIICALNNSTIVRLKKTWELVSPKTKAALEKLRSVVDPSRNYNELRTRTRNQLPPCLPFLGTYLTDMVFFEDGNAAKKPLPGEDPKNATGVNFTKWTLITKMLLEIQHFQVPYPVQEVSELQYWIEYQMRTLKESGFGDVQKLYRQSLAVEPKKRDPPPAAPTLTISTSDPAGLNATSPAVATPIIAPEKTGLLGWTQIIREKSSIASFNLAMSNP</sequence>
<dbReference type="PROSITE" id="PS50212">
    <property type="entry name" value="RASGEF_NTER"/>
    <property type="match status" value="1"/>
</dbReference>
<dbReference type="EMBL" id="AQGS01000118">
    <property type="protein sequence ID" value="EPS42313.1"/>
    <property type="molecule type" value="Genomic_DNA"/>
</dbReference>
<keyword evidence="10" id="KW-1185">Reference proteome</keyword>
<dbReference type="STRING" id="1284197.S8BS54"/>
<evidence type="ECO:0000256" key="1">
    <source>
        <dbReference type="ARBA" id="ARBA00022443"/>
    </source>
</evidence>
<feature type="compositionally biased region" description="Polar residues" evidence="5">
    <location>
        <begin position="1145"/>
        <end position="1154"/>
    </location>
</feature>
<dbReference type="SMART" id="SM00229">
    <property type="entry name" value="RasGEFN"/>
    <property type="match status" value="1"/>
</dbReference>
<evidence type="ECO:0008006" key="11">
    <source>
        <dbReference type="Google" id="ProtNLM"/>
    </source>
</evidence>
<evidence type="ECO:0000259" key="7">
    <source>
        <dbReference type="PROSITE" id="PS50009"/>
    </source>
</evidence>
<dbReference type="InterPro" id="IPR023578">
    <property type="entry name" value="Ras_GEF_dom_sf"/>
</dbReference>
<dbReference type="OMA" id="EEVWERD"/>
<feature type="compositionally biased region" description="Polar residues" evidence="5">
    <location>
        <begin position="625"/>
        <end position="644"/>
    </location>
</feature>
<dbReference type="InterPro" id="IPR001895">
    <property type="entry name" value="RASGEF_cat_dom"/>
</dbReference>
<dbReference type="PANTHER" id="PTHR23113:SF354">
    <property type="entry name" value="BUD SITE SELECTION PROTEIN 5"/>
    <property type="match status" value="1"/>
</dbReference>
<dbReference type="InterPro" id="IPR000651">
    <property type="entry name" value="Ras-like_Gua-exchang_fac_N"/>
</dbReference>
<reference evidence="9 10" key="1">
    <citation type="journal article" date="2013" name="PLoS Genet.">
        <title>Genomic mechanisms accounting for the adaptation to parasitism in nematode-trapping fungi.</title>
        <authorList>
            <person name="Meerupati T."/>
            <person name="Andersson K.M."/>
            <person name="Friman E."/>
            <person name="Kumar D."/>
            <person name="Tunlid A."/>
            <person name="Ahren D."/>
        </authorList>
    </citation>
    <scope>NUCLEOTIDE SEQUENCE [LARGE SCALE GENOMIC DNA]</scope>
    <source>
        <strain evidence="9 10">CBS 200.50</strain>
    </source>
</reference>
<reference evidence="10" key="2">
    <citation type="submission" date="2013-04" db="EMBL/GenBank/DDBJ databases">
        <title>Genomic mechanisms accounting for the adaptation to parasitism in nematode-trapping fungi.</title>
        <authorList>
            <person name="Ahren D.G."/>
        </authorList>
    </citation>
    <scope>NUCLEOTIDE SEQUENCE [LARGE SCALE GENOMIC DNA]</scope>
    <source>
        <strain evidence="10">CBS 200.50</strain>
    </source>
</reference>
<dbReference type="SMART" id="SM00147">
    <property type="entry name" value="RasGEF"/>
    <property type="match status" value="1"/>
</dbReference>
<comment type="caution">
    <text evidence="9">The sequence shown here is derived from an EMBL/GenBank/DDBJ whole genome shotgun (WGS) entry which is preliminary data.</text>
</comment>
<feature type="compositionally biased region" description="Basic and acidic residues" evidence="5">
    <location>
        <begin position="609"/>
        <end position="624"/>
    </location>
</feature>